<dbReference type="InterPro" id="IPR016163">
    <property type="entry name" value="Ald_DH_C"/>
</dbReference>
<dbReference type="InterPro" id="IPR016161">
    <property type="entry name" value="Ald_DH/histidinol_DH"/>
</dbReference>
<dbReference type="PROSITE" id="PS00687">
    <property type="entry name" value="ALDEHYDE_DEHYDR_GLU"/>
    <property type="match status" value="1"/>
</dbReference>
<feature type="region of interest" description="Disordered" evidence="7">
    <location>
        <begin position="430"/>
        <end position="494"/>
    </location>
</feature>
<evidence type="ECO:0000256" key="7">
    <source>
        <dbReference type="SAM" id="MobiDB-lite"/>
    </source>
</evidence>
<evidence type="ECO:0000256" key="2">
    <source>
        <dbReference type="ARBA" id="ARBA00023002"/>
    </source>
</evidence>
<dbReference type="InterPro" id="IPR016162">
    <property type="entry name" value="Ald_DH_N"/>
</dbReference>
<dbReference type="GO" id="GO:0004029">
    <property type="term" value="F:aldehyde dehydrogenase (NAD+) activity"/>
    <property type="evidence" value="ECO:0007669"/>
    <property type="project" value="UniProtKB-EC"/>
</dbReference>
<proteinExistence type="inferred from homology"/>
<dbReference type="AlphaFoldDB" id="A0A3E2GTW2"/>
<evidence type="ECO:0000256" key="5">
    <source>
        <dbReference type="PROSITE-ProRule" id="PRU10007"/>
    </source>
</evidence>
<dbReference type="Gene3D" id="3.40.309.10">
    <property type="entry name" value="Aldehyde Dehydrogenase, Chain A, domain 2"/>
    <property type="match status" value="1"/>
</dbReference>
<feature type="active site" evidence="5">
    <location>
        <position position="250"/>
    </location>
</feature>
<keyword evidence="10" id="KW-1185">Reference proteome</keyword>
<dbReference type="Pfam" id="PF00171">
    <property type="entry name" value="Aldedh"/>
    <property type="match status" value="1"/>
</dbReference>
<comment type="catalytic activity">
    <reaction evidence="4">
        <text>an aldehyde + NAD(+) + H2O = a carboxylate + NADH + 2 H(+)</text>
        <dbReference type="Rhea" id="RHEA:16185"/>
        <dbReference type="ChEBI" id="CHEBI:15377"/>
        <dbReference type="ChEBI" id="CHEBI:15378"/>
        <dbReference type="ChEBI" id="CHEBI:17478"/>
        <dbReference type="ChEBI" id="CHEBI:29067"/>
        <dbReference type="ChEBI" id="CHEBI:57540"/>
        <dbReference type="ChEBI" id="CHEBI:57945"/>
        <dbReference type="EC" id="1.2.1.3"/>
    </reaction>
</comment>
<dbReference type="EMBL" id="NCSJ02000443">
    <property type="protein sequence ID" value="RFU24472.1"/>
    <property type="molecule type" value="Genomic_DNA"/>
</dbReference>
<dbReference type="InterPro" id="IPR016160">
    <property type="entry name" value="Ald_DH_CS_CYS"/>
</dbReference>
<reference evidence="9 10" key="1">
    <citation type="submission" date="2018-05" db="EMBL/GenBank/DDBJ databases">
        <title>Draft genome sequence of Scytalidium lignicola DSM 105466, a ubiquitous saprotrophic fungus.</title>
        <authorList>
            <person name="Buettner E."/>
            <person name="Gebauer A.M."/>
            <person name="Hofrichter M."/>
            <person name="Liers C."/>
            <person name="Kellner H."/>
        </authorList>
    </citation>
    <scope>NUCLEOTIDE SEQUENCE [LARGE SCALE GENOMIC DNA]</scope>
    <source>
        <strain evidence="9 10">DSM 105466</strain>
    </source>
</reference>
<accession>A0A3E2GTW2</accession>
<feature type="compositionally biased region" description="Acidic residues" evidence="7">
    <location>
        <begin position="447"/>
        <end position="459"/>
    </location>
</feature>
<dbReference type="FunFam" id="3.40.309.10:FF:000012">
    <property type="entry name" value="Betaine aldehyde dehydrogenase"/>
    <property type="match status" value="1"/>
</dbReference>
<evidence type="ECO:0000256" key="3">
    <source>
        <dbReference type="ARBA" id="ARBA00024226"/>
    </source>
</evidence>
<dbReference type="FunFam" id="3.40.605.10:FF:000050">
    <property type="entry name" value="Aldehyde dehydrogenase, mitochondrial"/>
    <property type="match status" value="1"/>
</dbReference>
<evidence type="ECO:0000256" key="4">
    <source>
        <dbReference type="ARBA" id="ARBA00049194"/>
    </source>
</evidence>
<dbReference type="PROSITE" id="PS00070">
    <property type="entry name" value="ALDEHYDE_DEHYDR_CYS"/>
    <property type="match status" value="1"/>
</dbReference>
<evidence type="ECO:0000313" key="10">
    <source>
        <dbReference type="Proteomes" id="UP000258309"/>
    </source>
</evidence>
<feature type="non-terminal residue" evidence="9">
    <location>
        <position position="1"/>
    </location>
</feature>
<evidence type="ECO:0000256" key="1">
    <source>
        <dbReference type="ARBA" id="ARBA00009986"/>
    </source>
</evidence>
<dbReference type="STRING" id="5539.A0A3E2GTW2"/>
<protein>
    <recommendedName>
        <fullName evidence="3">aldehyde dehydrogenase (NAD(+))</fullName>
        <ecNumber evidence="3">1.2.1.3</ecNumber>
    </recommendedName>
</protein>
<name>A0A3E2GTW2_SCYLI</name>
<gene>
    <name evidence="9" type="ORF">B7463_g11872</name>
</gene>
<comment type="caution">
    <text evidence="9">The sequence shown here is derived from an EMBL/GenBank/DDBJ whole genome shotgun (WGS) entry which is preliminary data.</text>
</comment>
<feature type="compositionally biased region" description="Acidic residues" evidence="7">
    <location>
        <begin position="467"/>
        <end position="476"/>
    </location>
</feature>
<dbReference type="OrthoDB" id="310895at2759"/>
<feature type="compositionally biased region" description="Polar residues" evidence="7">
    <location>
        <begin position="431"/>
        <end position="440"/>
    </location>
</feature>
<evidence type="ECO:0000256" key="6">
    <source>
        <dbReference type="RuleBase" id="RU003345"/>
    </source>
</evidence>
<feature type="domain" description="Aldehyde dehydrogenase" evidence="8">
    <location>
        <begin position="27"/>
        <end position="407"/>
    </location>
</feature>
<dbReference type="Gene3D" id="3.40.605.10">
    <property type="entry name" value="Aldehyde Dehydrogenase, Chain A, domain 1"/>
    <property type="match status" value="1"/>
</dbReference>
<dbReference type="InterPro" id="IPR029510">
    <property type="entry name" value="Ald_DH_CS_GLU"/>
</dbReference>
<evidence type="ECO:0000313" key="9">
    <source>
        <dbReference type="EMBL" id="RFU24472.1"/>
    </source>
</evidence>
<keyword evidence="2 6" id="KW-0560">Oxidoreductase</keyword>
<dbReference type="InterPro" id="IPR015590">
    <property type="entry name" value="Aldehyde_DH_dom"/>
</dbReference>
<evidence type="ECO:0000259" key="8">
    <source>
        <dbReference type="Pfam" id="PF00171"/>
    </source>
</evidence>
<dbReference type="SUPFAM" id="SSF53720">
    <property type="entry name" value="ALDH-like"/>
    <property type="match status" value="1"/>
</dbReference>
<dbReference type="EC" id="1.2.1.3" evidence="3"/>
<dbReference type="Proteomes" id="UP000258309">
    <property type="component" value="Unassembled WGS sequence"/>
</dbReference>
<feature type="non-terminal residue" evidence="9">
    <location>
        <position position="617"/>
    </location>
</feature>
<sequence length="617" mass="67928">MAHIVELTLPTSTTYSQPTGLFINNEFVPATSGRTFETINPATRKVICSVQEADENDVDIAVKAARKAFHRNSPWRQTTPARRGRLLCKLADLMEQDLERLALVETFNNGKALKMARVDVQACADVFRYYGGWADKIVGQTVDTGGDRLGYTLHEPIGWKIAPAIACGCTVVLKTAEQTPLSALIFAELVVKAGFEKGVINIISGFGKVAGAAIAAHMQVDKVAFTGSTAVGRSILHAAASSNLKKVTLELGGKSPQVIFNDADLSDAVKWTVEGSFFNHGQNCAAGSRIYVQAGVYDEFVSLFKDQMGKIVVSDPFDSNTYQGPQISQVQFDRIMGYIQSARDEGGNIEVGGQKFGNEGFFINPTVITNANKDMKVVQEEIFGPVVVIQKFNTAEEVIDLGNATQFHVIRTWDPGGLKSVSLGLKDLGVQESSNNNNKQQPKESSEEGSEEESEEGSEEVSKESSEDNSEEDQEEVVILPKQPTKSTKGSTVGELSRALRKKLASLLPKPNLELVLRAPSPNPNLNFELKDNIKQVPITTLRKVKITRLNLFYEDKKKLKAYLAQTRTYLVLNDYLLPKNMHKVLLKDSIKEELYQQLIVNKLNTLINLTIKIKNE</sequence>
<comment type="similarity">
    <text evidence="1 6">Belongs to the aldehyde dehydrogenase family.</text>
</comment>
<dbReference type="PANTHER" id="PTHR11699">
    <property type="entry name" value="ALDEHYDE DEHYDROGENASE-RELATED"/>
    <property type="match status" value="1"/>
</dbReference>
<organism evidence="9 10">
    <name type="scientific">Scytalidium lignicola</name>
    <name type="common">Hyphomycete</name>
    <dbReference type="NCBI Taxonomy" id="5539"/>
    <lineage>
        <taxon>Eukaryota</taxon>
        <taxon>Fungi</taxon>
        <taxon>Dikarya</taxon>
        <taxon>Ascomycota</taxon>
        <taxon>Pezizomycotina</taxon>
        <taxon>Leotiomycetes</taxon>
        <taxon>Leotiomycetes incertae sedis</taxon>
        <taxon>Scytalidium</taxon>
    </lineage>
</organism>